<dbReference type="EMBL" id="AP018553">
    <property type="protein sequence ID" value="BBD72564.1"/>
    <property type="molecule type" value="Genomic_DNA"/>
</dbReference>
<evidence type="ECO:0000313" key="4">
    <source>
        <dbReference type="Proteomes" id="UP000276741"/>
    </source>
</evidence>
<name>A0A348B312_9CREN</name>
<accession>A0A348B312</accession>
<organism evidence="2 4">
    <name type="scientific">Sulfodiicoccus acidiphilus</name>
    <dbReference type="NCBI Taxonomy" id="1670455"/>
    <lineage>
        <taxon>Archaea</taxon>
        <taxon>Thermoproteota</taxon>
        <taxon>Thermoprotei</taxon>
        <taxon>Sulfolobales</taxon>
        <taxon>Sulfolobaceae</taxon>
        <taxon>Sulfodiicoccus</taxon>
    </lineage>
</organism>
<dbReference type="KEGG" id="sacd:HS1genome_0953"/>
<reference evidence="4" key="2">
    <citation type="submission" date="2018-04" db="EMBL/GenBank/DDBJ databases">
        <title>Complete genome sequence of Sulfodiicoccus acidiphilus strain HS-1.</title>
        <authorList>
            <person name="Sakai H.D."/>
            <person name="Kurosawa N."/>
        </authorList>
    </citation>
    <scope>NUCLEOTIDE SEQUENCE [LARGE SCALE GENOMIC DNA]</scope>
    <source>
        <strain evidence="4">HS-1</strain>
    </source>
</reference>
<protein>
    <submittedName>
        <fullName evidence="2">Peptidase M50</fullName>
    </submittedName>
</protein>
<reference evidence="3" key="1">
    <citation type="journal article" date="2014" name="Int. J. Syst. Evol. Microbiol.">
        <title>Complete genome sequence of Corynebacterium casei LMG S-19264T (=DSM 44701T), isolated from a smear-ripened cheese.</title>
        <authorList>
            <consortium name="US DOE Joint Genome Institute (JGI-PGF)"/>
            <person name="Walter F."/>
            <person name="Albersmeier A."/>
            <person name="Kalinowski J."/>
            <person name="Ruckert C."/>
        </authorList>
    </citation>
    <scope>NUCLEOTIDE SEQUENCE</scope>
    <source>
        <strain evidence="3">JCM 31740</strain>
    </source>
</reference>
<proteinExistence type="predicted"/>
<keyword evidence="4" id="KW-1185">Reference proteome</keyword>
<dbReference type="EMBL" id="BMQS01000007">
    <property type="protein sequence ID" value="GGT93630.1"/>
    <property type="molecule type" value="Genomic_DNA"/>
</dbReference>
<dbReference type="Proteomes" id="UP000616143">
    <property type="component" value="Unassembled WGS sequence"/>
</dbReference>
<feature type="transmembrane region" description="Helical" evidence="1">
    <location>
        <begin position="16"/>
        <end position="36"/>
    </location>
</feature>
<dbReference type="PANTHER" id="PTHR35864:SF1">
    <property type="entry name" value="ZINC METALLOPROTEASE YWHC-RELATED"/>
    <property type="match status" value="1"/>
</dbReference>
<evidence type="ECO:0000256" key="1">
    <source>
        <dbReference type="SAM" id="Phobius"/>
    </source>
</evidence>
<reference evidence="2" key="3">
    <citation type="journal article" date="2019" name="BMC Res. Notes">
        <title>Complete genome sequence of the Sulfodiicoccus acidiphilus strain HS-1T, the first crenarchaeon that lacks polB3, isolated from an acidic hot spring in Ohwaku-dani, Hakone, Japan.</title>
        <authorList>
            <person name="Sakai H.D."/>
            <person name="Kurosawa N."/>
        </authorList>
    </citation>
    <scope>NUCLEOTIDE SEQUENCE</scope>
    <source>
        <strain evidence="2">HS-1</strain>
    </source>
</reference>
<dbReference type="PANTHER" id="PTHR35864">
    <property type="entry name" value="ZINC METALLOPROTEASE MJ0611-RELATED"/>
    <property type="match status" value="1"/>
</dbReference>
<feature type="transmembrane region" description="Helical" evidence="1">
    <location>
        <begin position="184"/>
        <end position="202"/>
    </location>
</feature>
<evidence type="ECO:0000313" key="3">
    <source>
        <dbReference type="EMBL" id="GGT93630.1"/>
    </source>
</evidence>
<feature type="transmembrane region" description="Helical" evidence="1">
    <location>
        <begin position="122"/>
        <end position="143"/>
    </location>
</feature>
<feature type="transmembrane region" description="Helical" evidence="1">
    <location>
        <begin position="150"/>
        <end position="172"/>
    </location>
</feature>
<sequence>MAFDEIMYRIQNMNEALAFLVAILSIAVHFLSPFYNHSLDEFLVYTGGAALAIVPHEIAHRQTARRYGCYSRFQLFPQGLILTVLLNFFAPFLIFTSGYTAISCGSFYNMGEARELSGKTAVAGPVTNLVVALISLALVFFVPMPFLLQFFLVSTADINAFVALFNMIPFGVFDGYKIFRWSKTWWIAVVLIALGLLFFLGGL</sequence>
<evidence type="ECO:0000313" key="2">
    <source>
        <dbReference type="EMBL" id="BBD72564.1"/>
    </source>
</evidence>
<dbReference type="AlphaFoldDB" id="A0A348B312"/>
<gene>
    <name evidence="3" type="ORF">GCM10007116_09190</name>
    <name evidence="2" type="ORF">HS1genome_0953</name>
</gene>
<reference evidence="3" key="4">
    <citation type="submission" date="2020-09" db="EMBL/GenBank/DDBJ databases">
        <authorList>
            <person name="Sun Q."/>
            <person name="Ohkuma M."/>
        </authorList>
    </citation>
    <scope>NUCLEOTIDE SEQUENCE</scope>
    <source>
        <strain evidence="3">JCM 31740</strain>
    </source>
</reference>
<dbReference type="InterPro" id="IPR052348">
    <property type="entry name" value="Metallopeptidase_M50B"/>
</dbReference>
<dbReference type="OrthoDB" id="86131at2157"/>
<dbReference type="GeneID" id="38666457"/>
<keyword evidence="1" id="KW-0812">Transmembrane</keyword>
<feature type="transmembrane region" description="Helical" evidence="1">
    <location>
        <begin position="80"/>
        <end position="102"/>
    </location>
</feature>
<feature type="transmembrane region" description="Helical" evidence="1">
    <location>
        <begin position="42"/>
        <end position="59"/>
    </location>
</feature>
<dbReference type="RefSeq" id="WP_126449846.1">
    <property type="nucleotide sequence ID" value="NZ_AP018553.1"/>
</dbReference>
<keyword evidence="1" id="KW-0472">Membrane</keyword>
<dbReference type="Proteomes" id="UP000276741">
    <property type="component" value="Chromosome"/>
</dbReference>
<keyword evidence="1" id="KW-1133">Transmembrane helix</keyword>